<keyword evidence="7" id="KW-0276">Fatty acid metabolism</keyword>
<keyword evidence="13" id="KW-0275">Fatty acid biosynthesis</keyword>
<keyword evidence="12 14" id="KW-0472">Membrane</keyword>
<keyword evidence="17" id="KW-1185">Reference proteome</keyword>
<dbReference type="GO" id="GO:0005506">
    <property type="term" value="F:iron ion binding"/>
    <property type="evidence" value="ECO:0007669"/>
    <property type="project" value="InterPro"/>
</dbReference>
<feature type="transmembrane region" description="Helical" evidence="14">
    <location>
        <begin position="28"/>
        <end position="49"/>
    </location>
</feature>
<dbReference type="Pfam" id="PF04116">
    <property type="entry name" value="FA_hydroxylase"/>
    <property type="match status" value="1"/>
</dbReference>
<feature type="transmembrane region" description="Helical" evidence="14">
    <location>
        <begin position="112"/>
        <end position="130"/>
    </location>
</feature>
<dbReference type="EMBL" id="CP048113">
    <property type="protein sequence ID" value="QHS63175.1"/>
    <property type="molecule type" value="Genomic_DNA"/>
</dbReference>
<sequence length="206" mass="24230">MSNKNYVSNSPESVPMFKSGLLEKLSKVHFSVPLFLYIPVIAWCCWMALAEVKSGFLIWALTVLAGLFVWSFVEYVMHRFVFHFVPASKWGLRLHFIFHGVHHDYPNDALRLVLPPSVSIPLATGFYFLFKSFIPEVYFYGFFAGFIAGYLFYDISHYALHHFNFKARFWKKLKKHHMMHHYADANRGYGVSSSFWDKIFRSDFQK</sequence>
<evidence type="ECO:0000256" key="8">
    <source>
        <dbReference type="ARBA" id="ARBA00022833"/>
    </source>
</evidence>
<dbReference type="InterPro" id="IPR006694">
    <property type="entry name" value="Fatty_acid_hydroxylase"/>
</dbReference>
<proteinExistence type="predicted"/>
<keyword evidence="6" id="KW-0256">Endoplasmic reticulum</keyword>
<evidence type="ECO:0000256" key="9">
    <source>
        <dbReference type="ARBA" id="ARBA00022989"/>
    </source>
</evidence>
<dbReference type="GO" id="GO:0016020">
    <property type="term" value="C:membrane"/>
    <property type="evidence" value="ECO:0007669"/>
    <property type="project" value="InterPro"/>
</dbReference>
<gene>
    <name evidence="16" type="ORF">GWR21_27380</name>
</gene>
<feature type="domain" description="Fatty acid hydroxylase" evidence="15">
    <location>
        <begin position="64"/>
        <end position="201"/>
    </location>
</feature>
<keyword evidence="8" id="KW-0862">Zinc</keyword>
<evidence type="ECO:0000259" key="15">
    <source>
        <dbReference type="Pfam" id="PF04116"/>
    </source>
</evidence>
<dbReference type="PANTHER" id="PTHR12863:SF1">
    <property type="entry name" value="FATTY ACID 2-HYDROXYLASE"/>
    <property type="match status" value="1"/>
</dbReference>
<dbReference type="GO" id="GO:0006633">
    <property type="term" value="P:fatty acid biosynthetic process"/>
    <property type="evidence" value="ECO:0007669"/>
    <property type="project" value="UniProtKB-KW"/>
</dbReference>
<evidence type="ECO:0000256" key="14">
    <source>
        <dbReference type="SAM" id="Phobius"/>
    </source>
</evidence>
<evidence type="ECO:0000256" key="12">
    <source>
        <dbReference type="ARBA" id="ARBA00023136"/>
    </source>
</evidence>
<dbReference type="PANTHER" id="PTHR12863">
    <property type="entry name" value="FATTY ACID HYDROXYLASE"/>
    <property type="match status" value="1"/>
</dbReference>
<comment type="cofactor">
    <cofactor evidence="1">
        <name>Zn(2+)</name>
        <dbReference type="ChEBI" id="CHEBI:29105"/>
    </cofactor>
</comment>
<keyword evidence="10" id="KW-0560">Oxidoreductase</keyword>
<evidence type="ECO:0000256" key="10">
    <source>
        <dbReference type="ARBA" id="ARBA00023002"/>
    </source>
</evidence>
<reference evidence="16 17" key="1">
    <citation type="submission" date="2020-01" db="EMBL/GenBank/DDBJ databases">
        <title>Complete genome sequence of Chitinophaga sp. H33E-04 isolated from quinoa roots.</title>
        <authorList>
            <person name="Weon H.-Y."/>
            <person name="Lee S.A."/>
        </authorList>
    </citation>
    <scope>NUCLEOTIDE SEQUENCE [LARGE SCALE GENOMIC DNA]</scope>
    <source>
        <strain evidence="16 17">H33E-04</strain>
    </source>
</reference>
<evidence type="ECO:0000256" key="2">
    <source>
        <dbReference type="ARBA" id="ARBA00004477"/>
    </source>
</evidence>
<evidence type="ECO:0000313" key="17">
    <source>
        <dbReference type="Proteomes" id="UP000476411"/>
    </source>
</evidence>
<dbReference type="InterPro" id="IPR014430">
    <property type="entry name" value="Scs7"/>
</dbReference>
<keyword evidence="9 14" id="KW-1133">Transmembrane helix</keyword>
<keyword evidence="4 14" id="KW-0812">Transmembrane</keyword>
<evidence type="ECO:0000256" key="3">
    <source>
        <dbReference type="ARBA" id="ARBA00022516"/>
    </source>
</evidence>
<feature type="transmembrane region" description="Helical" evidence="14">
    <location>
        <begin position="56"/>
        <end position="73"/>
    </location>
</feature>
<accession>A0A6B9ZPQ2</accession>
<dbReference type="KEGG" id="chih:GWR21_27380"/>
<keyword evidence="5" id="KW-0479">Metal-binding</keyword>
<evidence type="ECO:0000256" key="1">
    <source>
        <dbReference type="ARBA" id="ARBA00001947"/>
    </source>
</evidence>
<evidence type="ECO:0000256" key="6">
    <source>
        <dbReference type="ARBA" id="ARBA00022824"/>
    </source>
</evidence>
<evidence type="ECO:0000313" key="16">
    <source>
        <dbReference type="EMBL" id="QHS63175.1"/>
    </source>
</evidence>
<evidence type="ECO:0000256" key="7">
    <source>
        <dbReference type="ARBA" id="ARBA00022832"/>
    </source>
</evidence>
<evidence type="ECO:0000256" key="5">
    <source>
        <dbReference type="ARBA" id="ARBA00022723"/>
    </source>
</evidence>
<evidence type="ECO:0000256" key="13">
    <source>
        <dbReference type="ARBA" id="ARBA00023160"/>
    </source>
</evidence>
<evidence type="ECO:0000256" key="11">
    <source>
        <dbReference type="ARBA" id="ARBA00023098"/>
    </source>
</evidence>
<dbReference type="RefSeq" id="WP_162334898.1">
    <property type="nucleotide sequence ID" value="NZ_CP048113.1"/>
</dbReference>
<name>A0A6B9ZPQ2_9BACT</name>
<dbReference type="AlphaFoldDB" id="A0A6B9ZPQ2"/>
<organism evidence="16 17">
    <name type="scientific">Chitinophaga agri</name>
    <dbReference type="NCBI Taxonomy" id="2703787"/>
    <lineage>
        <taxon>Bacteria</taxon>
        <taxon>Pseudomonadati</taxon>
        <taxon>Bacteroidota</taxon>
        <taxon>Chitinophagia</taxon>
        <taxon>Chitinophagales</taxon>
        <taxon>Chitinophagaceae</taxon>
        <taxon>Chitinophaga</taxon>
    </lineage>
</organism>
<feature type="transmembrane region" description="Helical" evidence="14">
    <location>
        <begin position="137"/>
        <end position="153"/>
    </location>
</feature>
<comment type="subcellular location">
    <subcellularLocation>
        <location evidence="2">Endoplasmic reticulum membrane</location>
        <topology evidence="2">Multi-pass membrane protein</topology>
    </subcellularLocation>
</comment>
<protein>
    <submittedName>
        <fullName evidence="16">Fatty acid hydroxylase</fullName>
    </submittedName>
</protein>
<keyword evidence="11" id="KW-0443">Lipid metabolism</keyword>
<keyword evidence="3" id="KW-0444">Lipid biosynthesis</keyword>
<dbReference type="GO" id="GO:0080132">
    <property type="term" value="F:fatty acid 2-hydroxylase activity"/>
    <property type="evidence" value="ECO:0007669"/>
    <property type="project" value="InterPro"/>
</dbReference>
<evidence type="ECO:0000256" key="4">
    <source>
        <dbReference type="ARBA" id="ARBA00022692"/>
    </source>
</evidence>
<dbReference type="Proteomes" id="UP000476411">
    <property type="component" value="Chromosome"/>
</dbReference>